<gene>
    <name evidence="2" type="ORF">SAMN04488548_1367</name>
</gene>
<evidence type="ECO:0000313" key="2">
    <source>
        <dbReference type="EMBL" id="SDU78398.1"/>
    </source>
</evidence>
<dbReference type="RefSeq" id="WP_139180088.1">
    <property type="nucleotide sequence ID" value="NZ_FNLM01000036.1"/>
</dbReference>
<organism evidence="2 3">
    <name type="scientific">Gordonia westfalica</name>
    <dbReference type="NCBI Taxonomy" id="158898"/>
    <lineage>
        <taxon>Bacteria</taxon>
        <taxon>Bacillati</taxon>
        <taxon>Actinomycetota</taxon>
        <taxon>Actinomycetes</taxon>
        <taxon>Mycobacteriales</taxon>
        <taxon>Gordoniaceae</taxon>
        <taxon>Gordonia</taxon>
    </lineage>
</organism>
<dbReference type="AlphaFoldDB" id="A0A1H2LCP7"/>
<sequence>MALATNAMKTALLNAYAAQGTWISLHTADPGSTGASEVSGGTPRMPASRRPGGLRRRVP</sequence>
<proteinExistence type="predicted"/>
<protein>
    <submittedName>
        <fullName evidence="2">Uncharacterized protein</fullName>
    </submittedName>
</protein>
<dbReference type="Proteomes" id="UP000183180">
    <property type="component" value="Unassembled WGS sequence"/>
</dbReference>
<evidence type="ECO:0000313" key="3">
    <source>
        <dbReference type="Proteomes" id="UP000183180"/>
    </source>
</evidence>
<dbReference type="OrthoDB" id="4556155at2"/>
<reference evidence="2 3" key="1">
    <citation type="submission" date="2016-10" db="EMBL/GenBank/DDBJ databases">
        <authorList>
            <person name="de Groot N.N."/>
        </authorList>
    </citation>
    <scope>NUCLEOTIDE SEQUENCE [LARGE SCALE GENOMIC DNA]</scope>
    <source>
        <strain evidence="2 3">DSM 44215</strain>
    </source>
</reference>
<dbReference type="STRING" id="158898.SAMN04488548_1367"/>
<dbReference type="EMBL" id="FNLM01000036">
    <property type="protein sequence ID" value="SDU78398.1"/>
    <property type="molecule type" value="Genomic_DNA"/>
</dbReference>
<name>A0A1H2LCP7_9ACTN</name>
<evidence type="ECO:0000256" key="1">
    <source>
        <dbReference type="SAM" id="MobiDB-lite"/>
    </source>
</evidence>
<accession>A0A1H2LCP7</accession>
<feature type="region of interest" description="Disordered" evidence="1">
    <location>
        <begin position="29"/>
        <end position="59"/>
    </location>
</feature>